<dbReference type="InterPro" id="IPR003697">
    <property type="entry name" value="Maf-like"/>
</dbReference>
<evidence type="ECO:0000256" key="3">
    <source>
        <dbReference type="ARBA" id="ARBA00022490"/>
    </source>
</evidence>
<feature type="site" description="Important for substrate specificity" evidence="9">
    <location>
        <position position="77"/>
    </location>
</feature>
<feature type="active site" description="Proton acceptor" evidence="9">
    <location>
        <position position="76"/>
    </location>
</feature>
<organism evidence="10 11">
    <name type="scientific">Parashewanella curva</name>
    <dbReference type="NCBI Taxonomy" id="2338552"/>
    <lineage>
        <taxon>Bacteria</taxon>
        <taxon>Pseudomonadati</taxon>
        <taxon>Pseudomonadota</taxon>
        <taxon>Gammaproteobacteria</taxon>
        <taxon>Alteromonadales</taxon>
        <taxon>Shewanellaceae</taxon>
        <taxon>Parashewanella</taxon>
    </lineage>
</organism>
<dbReference type="GO" id="GO:0036221">
    <property type="term" value="F:UTP diphosphatase activity"/>
    <property type="evidence" value="ECO:0007669"/>
    <property type="project" value="RHEA"/>
</dbReference>
<evidence type="ECO:0000256" key="7">
    <source>
        <dbReference type="ARBA" id="ARBA00053369"/>
    </source>
</evidence>
<feature type="site" description="Important for substrate specificity" evidence="9">
    <location>
        <position position="12"/>
    </location>
</feature>
<dbReference type="CDD" id="cd00555">
    <property type="entry name" value="Maf"/>
    <property type="match status" value="1"/>
</dbReference>
<keyword evidence="5 9" id="KW-0546">Nucleotide metabolism</keyword>
<dbReference type="RefSeq" id="WP_121839650.1">
    <property type="nucleotide sequence ID" value="NZ_ML014795.1"/>
</dbReference>
<comment type="function">
    <text evidence="9">Nucleoside triphosphate pyrophosphatase that hydrolyzes dTTP and UTP. May have a dual role in cell division arrest and in preventing the incorporation of modified nucleotides into cellular nucleic acids.</text>
</comment>
<keyword evidence="4 9" id="KW-0378">Hydrolase</keyword>
<dbReference type="PIRSF" id="PIRSF006305">
    <property type="entry name" value="Maf"/>
    <property type="match status" value="1"/>
</dbReference>
<comment type="caution">
    <text evidence="9">Lacks conserved residue(s) required for the propagation of feature annotation.</text>
</comment>
<dbReference type="GO" id="GO:0036218">
    <property type="term" value="F:dTTP diphosphatase activity"/>
    <property type="evidence" value="ECO:0007669"/>
    <property type="project" value="RHEA"/>
</dbReference>
<comment type="similarity">
    <text evidence="9">Belongs to the Maf family. YhdE subfamily.</text>
</comment>
<dbReference type="NCBIfam" id="TIGR00172">
    <property type="entry name" value="maf"/>
    <property type="match status" value="1"/>
</dbReference>
<evidence type="ECO:0000256" key="6">
    <source>
        <dbReference type="ARBA" id="ARBA00050213"/>
    </source>
</evidence>
<evidence type="ECO:0000256" key="2">
    <source>
        <dbReference type="ARBA" id="ARBA00004496"/>
    </source>
</evidence>
<evidence type="ECO:0000256" key="1">
    <source>
        <dbReference type="ARBA" id="ARBA00001968"/>
    </source>
</evidence>
<dbReference type="SUPFAM" id="SSF52972">
    <property type="entry name" value="ITPase-like"/>
    <property type="match status" value="1"/>
</dbReference>
<feature type="site" description="Important for substrate specificity" evidence="9">
    <location>
        <position position="159"/>
    </location>
</feature>
<comment type="cofactor">
    <cofactor evidence="1 9">
        <name>a divalent metal cation</name>
        <dbReference type="ChEBI" id="CHEBI:60240"/>
    </cofactor>
</comment>
<gene>
    <name evidence="10" type="ORF">D5018_14145</name>
</gene>
<evidence type="ECO:0000313" key="10">
    <source>
        <dbReference type="EMBL" id="RLV59029.1"/>
    </source>
</evidence>
<comment type="similarity">
    <text evidence="8">Belongs to the Maf family. YceF subfamily.</text>
</comment>
<dbReference type="PANTHER" id="PTHR43213">
    <property type="entry name" value="BIFUNCTIONAL DTTP/UTP PYROPHOSPHATASE/METHYLTRANSFERASE PROTEIN-RELATED"/>
    <property type="match status" value="1"/>
</dbReference>
<evidence type="ECO:0000313" key="11">
    <source>
        <dbReference type="Proteomes" id="UP000281474"/>
    </source>
</evidence>
<dbReference type="GO" id="GO:0009117">
    <property type="term" value="P:nucleotide metabolic process"/>
    <property type="evidence" value="ECO:0007669"/>
    <property type="project" value="UniProtKB-KW"/>
</dbReference>
<dbReference type="Proteomes" id="UP000281474">
    <property type="component" value="Unassembled WGS sequence"/>
</dbReference>
<accession>A0A3L8PW55</accession>
<dbReference type="InterPro" id="IPR029001">
    <property type="entry name" value="ITPase-like_fam"/>
</dbReference>
<comment type="catalytic activity">
    <reaction evidence="9">
        <text>dTTP + H2O = dTMP + diphosphate + H(+)</text>
        <dbReference type="Rhea" id="RHEA:28534"/>
        <dbReference type="ChEBI" id="CHEBI:15377"/>
        <dbReference type="ChEBI" id="CHEBI:15378"/>
        <dbReference type="ChEBI" id="CHEBI:33019"/>
        <dbReference type="ChEBI" id="CHEBI:37568"/>
        <dbReference type="ChEBI" id="CHEBI:63528"/>
        <dbReference type="EC" id="3.6.1.9"/>
    </reaction>
</comment>
<evidence type="ECO:0000256" key="5">
    <source>
        <dbReference type="ARBA" id="ARBA00023080"/>
    </source>
</evidence>
<dbReference type="HAMAP" id="MF_00528">
    <property type="entry name" value="Maf"/>
    <property type="match status" value="1"/>
</dbReference>
<evidence type="ECO:0000256" key="8">
    <source>
        <dbReference type="ARBA" id="ARBA00060749"/>
    </source>
</evidence>
<name>A0A3L8PW55_9GAMM</name>
<dbReference type="Gene3D" id="3.90.950.10">
    <property type="match status" value="1"/>
</dbReference>
<comment type="catalytic activity">
    <reaction evidence="9">
        <text>UTP + H2O = UMP + diphosphate + H(+)</text>
        <dbReference type="Rhea" id="RHEA:29395"/>
        <dbReference type="ChEBI" id="CHEBI:15377"/>
        <dbReference type="ChEBI" id="CHEBI:15378"/>
        <dbReference type="ChEBI" id="CHEBI:33019"/>
        <dbReference type="ChEBI" id="CHEBI:46398"/>
        <dbReference type="ChEBI" id="CHEBI:57865"/>
        <dbReference type="EC" id="3.6.1.9"/>
    </reaction>
</comment>
<dbReference type="EC" id="3.6.1.9" evidence="9"/>
<dbReference type="OrthoDB" id="9807767at2"/>
<keyword evidence="3 9" id="KW-0963">Cytoplasm</keyword>
<dbReference type="GO" id="GO:0005737">
    <property type="term" value="C:cytoplasm"/>
    <property type="evidence" value="ECO:0007669"/>
    <property type="project" value="UniProtKB-SubCell"/>
</dbReference>
<keyword evidence="11" id="KW-1185">Reference proteome</keyword>
<dbReference type="Pfam" id="PF02545">
    <property type="entry name" value="Maf"/>
    <property type="match status" value="1"/>
</dbReference>
<proteinExistence type="inferred from homology"/>
<comment type="caution">
    <text evidence="10">The sequence shown here is derived from an EMBL/GenBank/DDBJ whole genome shotgun (WGS) entry which is preliminary data.</text>
</comment>
<comment type="function">
    <text evidence="7">Nucleoside triphosphate pyrophosphatase that hydrolyzes 7-methyl-GTP (m(7)GTP). May have a dual role in cell division arrest and in preventing the incorporation of modified nucleotides into cellular nucleic acids.</text>
</comment>
<dbReference type="EMBL" id="QZEI01000046">
    <property type="protein sequence ID" value="RLV59029.1"/>
    <property type="molecule type" value="Genomic_DNA"/>
</dbReference>
<dbReference type="FunFam" id="3.90.950.10:FF:000005">
    <property type="entry name" value="7-methyl-GTP pyrophosphatase"/>
    <property type="match status" value="1"/>
</dbReference>
<comment type="catalytic activity">
    <reaction evidence="6">
        <text>N(7)-methyl-GTP + H2O = N(7)-methyl-GMP + diphosphate + H(+)</text>
        <dbReference type="Rhea" id="RHEA:58744"/>
        <dbReference type="ChEBI" id="CHEBI:15377"/>
        <dbReference type="ChEBI" id="CHEBI:15378"/>
        <dbReference type="ChEBI" id="CHEBI:33019"/>
        <dbReference type="ChEBI" id="CHEBI:58285"/>
        <dbReference type="ChEBI" id="CHEBI:87133"/>
    </reaction>
</comment>
<dbReference type="PANTHER" id="PTHR43213:SF5">
    <property type="entry name" value="BIFUNCTIONAL DTTP_UTP PYROPHOSPHATASE_METHYLTRANSFERASE PROTEIN-RELATED"/>
    <property type="match status" value="1"/>
</dbReference>
<reference evidence="10 11" key="1">
    <citation type="submission" date="2018-09" db="EMBL/GenBank/DDBJ databases">
        <title>Phylogeny of the Shewanellaceae, and recommendation for two new genera, Pseudoshewanella and Parashewanella.</title>
        <authorList>
            <person name="Wang G."/>
        </authorList>
    </citation>
    <scope>NUCLEOTIDE SEQUENCE [LARGE SCALE GENOMIC DNA]</scope>
    <source>
        <strain evidence="10 11">C51</strain>
    </source>
</reference>
<evidence type="ECO:0000256" key="4">
    <source>
        <dbReference type="ARBA" id="ARBA00022801"/>
    </source>
</evidence>
<evidence type="ECO:0000256" key="9">
    <source>
        <dbReference type="HAMAP-Rule" id="MF_00528"/>
    </source>
</evidence>
<sequence length="193" mass="20737">MKRLVLASTSPRRKELLNLILQLWPQQIFECVSPDIDETQCENETPKQLVERLAIEKAKAGLSLVDDENTVVIGSDTIVVIEDKVLGKPKDATDAKAILSRLSGACHQVMTAVALVTAQEVLACCVTTQVQFTELSDTDIEAYVASGEPMDKAGAYGIQGIGGTFVEQISGSHSAVIGLPMAETQALLKQILK</sequence>
<dbReference type="AlphaFoldDB" id="A0A3L8PW55"/>
<comment type="subcellular location">
    <subcellularLocation>
        <location evidence="2 9">Cytoplasm</location>
    </subcellularLocation>
</comment>
<protein>
    <recommendedName>
        <fullName evidence="9">dTTP/UTP pyrophosphatase</fullName>
        <shortName evidence="9">dTTPase/UTPase</shortName>
        <ecNumber evidence="9">3.6.1.9</ecNumber>
    </recommendedName>
    <alternativeName>
        <fullName evidence="9">Nucleoside triphosphate pyrophosphatase</fullName>
    </alternativeName>
    <alternativeName>
        <fullName evidence="9">Nucleotide pyrophosphatase</fullName>
        <shortName evidence="9">Nucleotide PPase</shortName>
    </alternativeName>
</protein>